<keyword evidence="4" id="KW-0747">Spliceosome</keyword>
<keyword evidence="8" id="KW-0949">S-adenosyl-L-methionine</keyword>
<comment type="similarity">
    <text evidence="8">Belongs to the class I-like SAM-binding methyltransferase superfamily. EFM4 family.</text>
</comment>
<dbReference type="GO" id="GO:0071007">
    <property type="term" value="C:U2-type catalytic step 2 spliceosome"/>
    <property type="evidence" value="ECO:0007669"/>
    <property type="project" value="TreeGrafter"/>
</dbReference>
<evidence type="ECO:0000256" key="1">
    <source>
        <dbReference type="ARBA" id="ARBA00004123"/>
    </source>
</evidence>
<feature type="domain" description="Pre-mRNA-splicing factor Syf1/CRNKL1-like C-terminal HAT-repeats" evidence="12">
    <location>
        <begin position="549"/>
        <end position="765"/>
    </location>
</feature>
<proteinExistence type="inferred from homology"/>
<dbReference type="GO" id="GO:0005737">
    <property type="term" value="C:cytoplasm"/>
    <property type="evidence" value="ECO:0007669"/>
    <property type="project" value="UniProtKB-SubCell"/>
</dbReference>
<dbReference type="CDD" id="cd02440">
    <property type="entry name" value="AdoMet_MTases"/>
    <property type="match status" value="1"/>
</dbReference>
<dbReference type="EnsemblPlants" id="OB01G36080.1">
    <property type="protein sequence ID" value="OB01G36080.1"/>
    <property type="gene ID" value="OB01G36080"/>
</dbReference>
<feature type="compositionally biased region" description="Basic and acidic residues" evidence="9">
    <location>
        <begin position="878"/>
        <end position="895"/>
    </location>
</feature>
<dbReference type="Gene3D" id="3.40.50.150">
    <property type="entry name" value="Vaccinia Virus protein VP39"/>
    <property type="match status" value="1"/>
</dbReference>
<dbReference type="GO" id="GO:0000974">
    <property type="term" value="C:Prp19 complex"/>
    <property type="evidence" value="ECO:0007669"/>
    <property type="project" value="TreeGrafter"/>
</dbReference>
<reference evidence="13" key="1">
    <citation type="journal article" date="2013" name="Nat. Commun.">
        <title>Whole-genome sequencing of Oryza brachyantha reveals mechanisms underlying Oryza genome evolution.</title>
        <authorList>
            <person name="Chen J."/>
            <person name="Huang Q."/>
            <person name="Gao D."/>
            <person name="Wang J."/>
            <person name="Lang Y."/>
            <person name="Liu T."/>
            <person name="Li B."/>
            <person name="Bai Z."/>
            <person name="Luis Goicoechea J."/>
            <person name="Liang C."/>
            <person name="Chen C."/>
            <person name="Zhang W."/>
            <person name="Sun S."/>
            <person name="Liao Y."/>
            <person name="Zhang X."/>
            <person name="Yang L."/>
            <person name="Song C."/>
            <person name="Wang M."/>
            <person name="Shi J."/>
            <person name="Liu G."/>
            <person name="Liu J."/>
            <person name="Zhou H."/>
            <person name="Zhou W."/>
            <person name="Yu Q."/>
            <person name="An N."/>
            <person name="Chen Y."/>
            <person name="Cai Q."/>
            <person name="Wang B."/>
            <person name="Liu B."/>
            <person name="Min J."/>
            <person name="Huang Y."/>
            <person name="Wu H."/>
            <person name="Li Z."/>
            <person name="Zhang Y."/>
            <person name="Yin Y."/>
            <person name="Song W."/>
            <person name="Jiang J."/>
            <person name="Jackson S.A."/>
            <person name="Wing R.A."/>
            <person name="Wang J."/>
            <person name="Chen M."/>
        </authorList>
    </citation>
    <scope>NUCLEOTIDE SEQUENCE [LARGE SCALE GENOMIC DNA]</scope>
    <source>
        <strain evidence="13">cv. IRGC 101232</strain>
    </source>
</reference>
<dbReference type="GO" id="GO:0071014">
    <property type="term" value="C:post-mRNA release spliceosomal complex"/>
    <property type="evidence" value="ECO:0007669"/>
    <property type="project" value="TreeGrafter"/>
</dbReference>
<dbReference type="EC" id="2.1.1.-" evidence="8"/>
<dbReference type="eggNOG" id="KOG1271">
    <property type="taxonomic scope" value="Eukaryota"/>
</dbReference>
<evidence type="ECO:0000313" key="13">
    <source>
        <dbReference type="EnsemblPlants" id="OB01G36080.1"/>
    </source>
</evidence>
<comment type="function">
    <text evidence="8">S-adenosyl-L-methionine-dependent protein-lysine N-methyltransferase that methylates elongation factor 1-alpha.</text>
</comment>
<keyword evidence="8" id="KW-0489">Methyltransferase</keyword>
<dbReference type="GO" id="GO:0032259">
    <property type="term" value="P:methylation"/>
    <property type="evidence" value="ECO:0007669"/>
    <property type="project" value="UniProtKB-KW"/>
</dbReference>
<comment type="similarity">
    <text evidence="2">Belongs to the crooked-neck family.</text>
</comment>
<keyword evidence="6" id="KW-0508">mRNA splicing</keyword>
<dbReference type="HAMAP" id="MF_03188">
    <property type="entry name" value="Methyltr_EFM4"/>
    <property type="match status" value="1"/>
</dbReference>
<dbReference type="InterPro" id="IPR056350">
    <property type="entry name" value="HAT_Syf1_central"/>
</dbReference>
<dbReference type="PANTHER" id="PTHR11246">
    <property type="entry name" value="PRE-MRNA SPLICING FACTOR"/>
    <property type="match status" value="1"/>
</dbReference>
<organism evidence="13">
    <name type="scientific">Oryza brachyantha</name>
    <name type="common">malo sina</name>
    <dbReference type="NCBI Taxonomy" id="4533"/>
    <lineage>
        <taxon>Eukaryota</taxon>
        <taxon>Viridiplantae</taxon>
        <taxon>Streptophyta</taxon>
        <taxon>Embryophyta</taxon>
        <taxon>Tracheophyta</taxon>
        <taxon>Spermatophyta</taxon>
        <taxon>Magnoliopsida</taxon>
        <taxon>Liliopsida</taxon>
        <taxon>Poales</taxon>
        <taxon>Poaceae</taxon>
        <taxon>BOP clade</taxon>
        <taxon>Oryzoideae</taxon>
        <taxon>Oryzeae</taxon>
        <taxon>Oryzinae</taxon>
        <taxon>Oryza</taxon>
    </lineage>
</organism>
<dbReference type="InterPro" id="IPR025714">
    <property type="entry name" value="Methyltranfer_dom"/>
</dbReference>
<evidence type="ECO:0000256" key="8">
    <source>
        <dbReference type="HAMAP-Rule" id="MF_03188"/>
    </source>
</evidence>
<evidence type="ECO:0000256" key="9">
    <source>
        <dbReference type="SAM" id="MobiDB-lite"/>
    </source>
</evidence>
<evidence type="ECO:0000259" key="12">
    <source>
        <dbReference type="Pfam" id="PF23231"/>
    </source>
</evidence>
<feature type="domain" description="Methyltransferase" evidence="10">
    <location>
        <begin position="134"/>
        <end position="264"/>
    </location>
</feature>
<evidence type="ECO:0000256" key="3">
    <source>
        <dbReference type="ARBA" id="ARBA00022664"/>
    </source>
</evidence>
<dbReference type="Pfam" id="PF23220">
    <property type="entry name" value="HAT_Syf1_M"/>
    <property type="match status" value="1"/>
</dbReference>
<dbReference type="InterPro" id="IPR055430">
    <property type="entry name" value="HAT_Syf1_CNRKL1_C"/>
</dbReference>
<dbReference type="eggNOG" id="KOG2047">
    <property type="taxonomic scope" value="Eukaryota"/>
</dbReference>
<reference evidence="13" key="2">
    <citation type="submission" date="2013-04" db="UniProtKB">
        <authorList>
            <consortium name="EnsemblPlants"/>
        </authorList>
    </citation>
    <scope>IDENTIFICATION</scope>
</reference>
<dbReference type="Pfam" id="PF13847">
    <property type="entry name" value="Methyltransf_31"/>
    <property type="match status" value="1"/>
</dbReference>
<dbReference type="STRING" id="4533.J3L302"/>
<evidence type="ECO:0000256" key="7">
    <source>
        <dbReference type="ARBA" id="ARBA00023242"/>
    </source>
</evidence>
<dbReference type="GO" id="GO:0016279">
    <property type="term" value="F:protein-lysine N-methyltransferase activity"/>
    <property type="evidence" value="ECO:0007669"/>
    <property type="project" value="UniProtKB-UniRule"/>
</dbReference>
<dbReference type="InterPro" id="IPR011990">
    <property type="entry name" value="TPR-like_helical_dom_sf"/>
</dbReference>
<evidence type="ECO:0000256" key="2">
    <source>
        <dbReference type="ARBA" id="ARBA00008644"/>
    </source>
</evidence>
<dbReference type="Pfam" id="PF23231">
    <property type="entry name" value="HAT_Syf1_CNRKL1_C"/>
    <property type="match status" value="1"/>
</dbReference>
<dbReference type="Gramene" id="OB01G36080.1">
    <property type="protein sequence ID" value="OB01G36080.1"/>
    <property type="gene ID" value="OB01G36080"/>
</dbReference>
<dbReference type="SUPFAM" id="SSF53335">
    <property type="entry name" value="S-adenosyl-L-methionine-dependent methyltransferases"/>
    <property type="match status" value="1"/>
</dbReference>
<feature type="region of interest" description="Disordered" evidence="9">
    <location>
        <begin position="869"/>
        <end position="904"/>
    </location>
</feature>
<evidence type="ECO:0000256" key="5">
    <source>
        <dbReference type="ARBA" id="ARBA00022737"/>
    </source>
</evidence>
<sequence>MEIARHEPFSPGCSNTTTERSVLTRMSKILVRLKAHYWGSKVTGMHLIQKILQIFKNMGMLEKYGLLIFFLNSTYGQKFPCGIVSKNFSVSRFGADVMDTVAVWTKKLCADIIQGGTPPGNDTINCEVDEKQFSNYPVLDVGTGNGLLLQALAKQGFSNLTGTDYSEGAIELAKHLASRDGFTSINFLVDDIIETKLDRKFKIVTDKGTLDAIGLHPDGRVKRVMYWESVSNLVEPGGIVVITSCNHTKDELVQEVEDFSKRKSGKEHLDEGAGNVPQIFRYIDHVRTYPTIMFGGVEGSQHHRVWPLYLRLAALPSCPADTAIRIYRRFLQFDPSRAGELVELLVSAGRWQEAADHIVSVLNGGGEVGDNDRSLLLKLCDLLAKHADEVAGLKVEAVLRGAMRKFPDEAGRLRALLAECYARIGLYDKARDVLEEGVTTAATVAEFGLVFEAYAQLEQSLVAAKMEKAAEEEGDRLVAGCWLADSDDGDMCLARLERLLDRRPELLNGVLLRQNPHDVGQWHRRVKLFDKGPARQAATYVEAVRTVAPATATGKPHTLWVAFAKMYEAHGRLDSADEVFSKATQASHKSADDLAAVWCEWAEMQLQHRRFDKAVALMRQATAEPSAEVKRRTAADEPSQLKLHKSAKLWSFYVDLEESLGTLASTRAAYEGAMAARAATPQMVINYASLLEEHSYFEDAFAAYEMGAKLFAYPHSKPIWEAYLERFVARYGGSKPERARELFAEAIRQAPPHEWARLFLRHARMSVHEAYAASAVELCGVPKVRQVYEQAIESGGLQRRDALALCLRLAVLEEGLGEVGRARAVFVHASGYADPDGDEEFWTKWSGFEVWHGDEHTFMDMLRTKRTQKLAGPPGIRARGEQKDEKARRRTDRLDAPYSKRQRV</sequence>
<evidence type="ECO:0000259" key="11">
    <source>
        <dbReference type="Pfam" id="PF23220"/>
    </source>
</evidence>
<dbReference type="GO" id="GO:0000349">
    <property type="term" value="P:generation of catalytic spliceosome for first transesterification step"/>
    <property type="evidence" value="ECO:0007669"/>
    <property type="project" value="TreeGrafter"/>
</dbReference>
<keyword evidence="8" id="KW-0808">Transferase</keyword>
<accession>J3L302</accession>
<dbReference type="Proteomes" id="UP000006038">
    <property type="component" value="Chromosome 1"/>
</dbReference>
<evidence type="ECO:0000256" key="4">
    <source>
        <dbReference type="ARBA" id="ARBA00022728"/>
    </source>
</evidence>
<keyword evidence="8" id="KW-0963">Cytoplasm</keyword>
<keyword evidence="5" id="KW-0677">Repeat</keyword>
<dbReference type="InterPro" id="IPR045075">
    <property type="entry name" value="Syf1-like"/>
</dbReference>
<dbReference type="InterPro" id="IPR026635">
    <property type="entry name" value="Efm4/METTL10"/>
</dbReference>
<keyword evidence="7" id="KW-0539">Nucleus</keyword>
<dbReference type="InterPro" id="IPR029063">
    <property type="entry name" value="SAM-dependent_MTases_sf"/>
</dbReference>
<dbReference type="HOGENOM" id="CLU_006215_0_0_1"/>
<name>J3L302_ORYBR</name>
<dbReference type="PANTHER" id="PTHR11246:SF19">
    <property type="entry name" value="OS06G0235800 PROTEIN"/>
    <property type="match status" value="1"/>
</dbReference>
<evidence type="ECO:0000313" key="14">
    <source>
        <dbReference type="Proteomes" id="UP000006038"/>
    </source>
</evidence>
<comment type="subcellular location">
    <subcellularLocation>
        <location evidence="8">Cytoplasm</location>
    </subcellularLocation>
    <subcellularLocation>
        <location evidence="1">Nucleus</location>
    </subcellularLocation>
</comment>
<dbReference type="Gene3D" id="1.25.40.10">
    <property type="entry name" value="Tetratricopeptide repeat domain"/>
    <property type="match status" value="2"/>
</dbReference>
<protein>
    <recommendedName>
        <fullName evidence="8">Protein-lysine N-methyltransferase</fullName>
        <ecNumber evidence="8">2.1.1.-</ecNumber>
    </recommendedName>
</protein>
<keyword evidence="14" id="KW-1185">Reference proteome</keyword>
<dbReference type="AlphaFoldDB" id="J3L302"/>
<evidence type="ECO:0000256" key="6">
    <source>
        <dbReference type="ARBA" id="ARBA00023187"/>
    </source>
</evidence>
<keyword evidence="3" id="KW-0507">mRNA processing</keyword>
<dbReference type="FunFam" id="1.25.40.10:FF:000137">
    <property type="entry name" value="Pre-mRNA-splicing factor syf1"/>
    <property type="match status" value="1"/>
</dbReference>
<feature type="domain" description="Pre-mRNA-splicing factor SYF1 central HAT repeats" evidence="11">
    <location>
        <begin position="340"/>
        <end position="547"/>
    </location>
</feature>
<evidence type="ECO:0000259" key="10">
    <source>
        <dbReference type="Pfam" id="PF13847"/>
    </source>
</evidence>
<dbReference type="SUPFAM" id="SSF48452">
    <property type="entry name" value="TPR-like"/>
    <property type="match status" value="2"/>
</dbReference>